<organism evidence="6">
    <name type="scientific">uncultured Sphingobacteriia bacterium</name>
    <dbReference type="NCBI Taxonomy" id="246143"/>
    <lineage>
        <taxon>Bacteria</taxon>
        <taxon>Pseudomonadati</taxon>
        <taxon>Bacteroidota</taxon>
        <taxon>Sphingobacteriia</taxon>
        <taxon>environmental samples</taxon>
    </lineage>
</organism>
<dbReference type="GO" id="GO:0006412">
    <property type="term" value="P:translation"/>
    <property type="evidence" value="ECO:0007669"/>
    <property type="project" value="UniProtKB-UniRule"/>
</dbReference>
<dbReference type="GO" id="GO:0003735">
    <property type="term" value="F:structural constituent of ribosome"/>
    <property type="evidence" value="ECO:0007669"/>
    <property type="project" value="InterPro"/>
</dbReference>
<dbReference type="EMBL" id="FQ032816">
    <property type="protein sequence ID" value="CBL87309.1"/>
    <property type="molecule type" value="Genomic_DNA"/>
</dbReference>
<dbReference type="AlphaFoldDB" id="F4MME6"/>
<reference evidence="6" key="1">
    <citation type="submission" date="2010-05" db="EMBL/GenBank/DDBJ databases">
        <authorList>
            <person name="Genoscope - CEA"/>
        </authorList>
    </citation>
    <scope>NUCLEOTIDE SEQUENCE</scope>
</reference>
<evidence type="ECO:0000256" key="3">
    <source>
        <dbReference type="ARBA" id="ARBA00023274"/>
    </source>
</evidence>
<dbReference type="NCBIfam" id="TIGR00012">
    <property type="entry name" value="L29"/>
    <property type="match status" value="1"/>
</dbReference>
<keyword evidence="3 5" id="KW-0687">Ribonucleoprotein</keyword>
<dbReference type="Pfam" id="PF00831">
    <property type="entry name" value="Ribosomal_L29"/>
    <property type="match status" value="1"/>
</dbReference>
<dbReference type="HAMAP" id="MF_00374">
    <property type="entry name" value="Ribosomal_uL29"/>
    <property type="match status" value="1"/>
</dbReference>
<evidence type="ECO:0000256" key="5">
    <source>
        <dbReference type="HAMAP-Rule" id="MF_00374"/>
    </source>
</evidence>
<evidence type="ECO:0000256" key="2">
    <source>
        <dbReference type="ARBA" id="ARBA00022980"/>
    </source>
</evidence>
<proteinExistence type="inferred from homology"/>
<evidence type="ECO:0000313" key="6">
    <source>
        <dbReference type="EMBL" id="CBL87309.1"/>
    </source>
</evidence>
<protein>
    <recommendedName>
        <fullName evidence="4 5">Large ribosomal subunit protein uL29</fullName>
    </recommendedName>
</protein>
<dbReference type="GO" id="GO:0005840">
    <property type="term" value="C:ribosome"/>
    <property type="evidence" value="ECO:0007669"/>
    <property type="project" value="UniProtKB-KW"/>
</dbReference>
<dbReference type="GO" id="GO:1990904">
    <property type="term" value="C:ribonucleoprotein complex"/>
    <property type="evidence" value="ECO:0007669"/>
    <property type="project" value="UniProtKB-KW"/>
</dbReference>
<reference evidence="6" key="2">
    <citation type="journal article" date="2012" name="Environ. Microbiol.">
        <title>Genomic content of uncultured Bacteroidetes from contrasting oceanic provinces in the North Atlantic Ocean.</title>
        <authorList>
            <person name="Gomez-Pereira P.R."/>
            <person name="Schuler M."/>
            <person name="Fuchs B.M."/>
            <person name="Bennke C."/>
            <person name="Teeling H."/>
            <person name="Waldmann J."/>
            <person name="Richter M."/>
            <person name="Barbe V."/>
            <person name="Bataille E."/>
            <person name="Glockner F.O."/>
            <person name="Amann R."/>
        </authorList>
    </citation>
    <scope>NUCLEOTIDE SEQUENCE</scope>
</reference>
<gene>
    <name evidence="5" type="primary">rpmC</name>
    <name evidence="6" type="ORF">S3_972_0022</name>
</gene>
<dbReference type="SUPFAM" id="SSF46561">
    <property type="entry name" value="Ribosomal protein L29 (L29p)"/>
    <property type="match status" value="1"/>
</dbReference>
<dbReference type="Gene3D" id="1.10.287.310">
    <property type="match status" value="1"/>
</dbReference>
<evidence type="ECO:0000256" key="4">
    <source>
        <dbReference type="ARBA" id="ARBA00035204"/>
    </source>
</evidence>
<name>F4MME6_9BACT</name>
<comment type="similarity">
    <text evidence="1 5">Belongs to the universal ribosomal protein uL29 family.</text>
</comment>
<dbReference type="CDD" id="cd00427">
    <property type="entry name" value="Ribosomal_L29_HIP"/>
    <property type="match status" value="1"/>
</dbReference>
<accession>F4MME6</accession>
<keyword evidence="2 5" id="KW-0689">Ribosomal protein</keyword>
<evidence type="ECO:0000256" key="1">
    <source>
        <dbReference type="ARBA" id="ARBA00009254"/>
    </source>
</evidence>
<dbReference type="InterPro" id="IPR001854">
    <property type="entry name" value="Ribosomal_uL29"/>
</dbReference>
<sequence>MQYQDIKNLTEKELHMNLKDERSSLQKMKFNHAVSPIENPHKLRTVRKTIARYLTEINRRRNEKTVA</sequence>
<dbReference type="InterPro" id="IPR036049">
    <property type="entry name" value="Ribosomal_uL29_sf"/>
</dbReference>